<evidence type="ECO:0000313" key="1">
    <source>
        <dbReference type="EMBL" id="PLB47530.1"/>
    </source>
</evidence>
<dbReference type="AlphaFoldDB" id="A0A2I2G3S9"/>
<keyword evidence="2" id="KW-1185">Reference proteome</keyword>
<dbReference type="RefSeq" id="XP_024702832.1">
    <property type="nucleotide sequence ID" value="XM_024853327.1"/>
</dbReference>
<organism evidence="1 2">
    <name type="scientific">Aspergillus steynii IBT 23096</name>
    <dbReference type="NCBI Taxonomy" id="1392250"/>
    <lineage>
        <taxon>Eukaryota</taxon>
        <taxon>Fungi</taxon>
        <taxon>Dikarya</taxon>
        <taxon>Ascomycota</taxon>
        <taxon>Pezizomycotina</taxon>
        <taxon>Eurotiomycetes</taxon>
        <taxon>Eurotiomycetidae</taxon>
        <taxon>Eurotiales</taxon>
        <taxon>Aspergillaceae</taxon>
        <taxon>Aspergillus</taxon>
        <taxon>Aspergillus subgen. Circumdati</taxon>
    </lineage>
</organism>
<dbReference type="OrthoDB" id="4472639at2759"/>
<protein>
    <recommendedName>
        <fullName evidence="3">Fungal N-terminal domain-containing protein</fullName>
    </recommendedName>
</protein>
<dbReference type="Proteomes" id="UP000234275">
    <property type="component" value="Unassembled WGS sequence"/>
</dbReference>
<reference evidence="1 2" key="1">
    <citation type="submission" date="2016-12" db="EMBL/GenBank/DDBJ databases">
        <title>The genomes of Aspergillus section Nigri reveals drivers in fungal speciation.</title>
        <authorList>
            <consortium name="DOE Joint Genome Institute"/>
            <person name="Vesth T.C."/>
            <person name="Nybo J."/>
            <person name="Theobald S."/>
            <person name="Brandl J."/>
            <person name="Frisvad J.C."/>
            <person name="Nielsen K.F."/>
            <person name="Lyhne E.K."/>
            <person name="Kogle M.E."/>
            <person name="Kuo A."/>
            <person name="Riley R."/>
            <person name="Clum A."/>
            <person name="Nolan M."/>
            <person name="Lipzen A."/>
            <person name="Salamov A."/>
            <person name="Henrissat B."/>
            <person name="Wiebenga A."/>
            <person name="De Vries R.P."/>
            <person name="Grigoriev I.V."/>
            <person name="Mortensen U.H."/>
            <person name="Andersen M.R."/>
            <person name="Baker S.E."/>
        </authorList>
    </citation>
    <scope>NUCLEOTIDE SEQUENCE [LARGE SCALE GENOMIC DNA]</scope>
    <source>
        <strain evidence="1 2">IBT 23096</strain>
    </source>
</reference>
<name>A0A2I2G3S9_9EURO</name>
<proteinExistence type="predicted"/>
<dbReference type="GeneID" id="36561025"/>
<comment type="caution">
    <text evidence="1">The sequence shown here is derived from an EMBL/GenBank/DDBJ whole genome shotgun (WGS) entry which is preliminary data.</text>
</comment>
<sequence length="81" mass="8918">MSDSTGNMPNYNEILSQISVNLNNALNTFGASSRQYQTVLEILKDCLRRIDRDQDHKPQALDADTLSLAMGFLEIGNTASA</sequence>
<gene>
    <name evidence="1" type="ORF">P170DRAFT_476215</name>
</gene>
<dbReference type="VEuPathDB" id="FungiDB:P170DRAFT_476215"/>
<evidence type="ECO:0008006" key="3">
    <source>
        <dbReference type="Google" id="ProtNLM"/>
    </source>
</evidence>
<dbReference type="EMBL" id="MSFO01000005">
    <property type="protein sequence ID" value="PLB47530.1"/>
    <property type="molecule type" value="Genomic_DNA"/>
</dbReference>
<evidence type="ECO:0000313" key="2">
    <source>
        <dbReference type="Proteomes" id="UP000234275"/>
    </source>
</evidence>
<accession>A0A2I2G3S9</accession>